<dbReference type="Proteomes" id="UP000019489">
    <property type="component" value="Unassembled WGS sequence"/>
</dbReference>
<dbReference type="EMBL" id="AWSA01000016">
    <property type="protein sequence ID" value="EWT01887.1"/>
    <property type="molecule type" value="Genomic_DNA"/>
</dbReference>
<sequence>MTTVHWVTAFIDLPPGLHAAGTAFWSGATGYAVSPPRGDHLEFTTLLPPVGNPFLKVQQVGSGRRIHLDLHVRDPEDAAHRAEELGAKVTHRAGPGGYVTLRSPGGLVFCFVTEHHEIRPGPTRWTYGHESLVDQVCLDIPPDLFEAECSFWSDLTGWPLRRSARRPEFSHLVRPEGIPFRFLFQRLDESATGEVGAHLDLATDDRESEVRRHEHLGATRDPAPPTSPRWTVMRDPTGAAYCITDRNPETGLLD</sequence>
<dbReference type="OrthoDB" id="3286168at2"/>
<dbReference type="PANTHER" id="PTHR35908">
    <property type="entry name" value="HYPOTHETICAL FUSION PROTEIN"/>
    <property type="match status" value="1"/>
</dbReference>
<gene>
    <name evidence="3" type="ORF">N865_12640</name>
</gene>
<name>W9G9G4_9MICO</name>
<dbReference type="CDD" id="cd06587">
    <property type="entry name" value="VOC"/>
    <property type="match status" value="2"/>
</dbReference>
<keyword evidence="4" id="KW-1185">Reference proteome</keyword>
<dbReference type="AlphaFoldDB" id="W9G9G4"/>
<dbReference type="InterPro" id="IPR029068">
    <property type="entry name" value="Glyas_Bleomycin-R_OHBP_Dase"/>
</dbReference>
<accession>W9G9G4</accession>
<dbReference type="InterPro" id="IPR041581">
    <property type="entry name" value="Glyoxalase_6"/>
</dbReference>
<proteinExistence type="predicted"/>
<reference evidence="3 4" key="1">
    <citation type="submission" date="2013-08" db="EMBL/GenBank/DDBJ databases">
        <title>Intrasporangium oryzae NRRL B-24470.</title>
        <authorList>
            <person name="Liu H."/>
            <person name="Wang G."/>
        </authorList>
    </citation>
    <scope>NUCLEOTIDE SEQUENCE [LARGE SCALE GENOMIC DNA]</scope>
    <source>
        <strain evidence="3 4">NRRL B-24470</strain>
    </source>
</reference>
<dbReference type="RefSeq" id="WP_034804488.1">
    <property type="nucleotide sequence ID" value="NZ_AWSA01000016.1"/>
</dbReference>
<evidence type="ECO:0000259" key="2">
    <source>
        <dbReference type="Pfam" id="PF18029"/>
    </source>
</evidence>
<dbReference type="Gene3D" id="3.10.180.10">
    <property type="entry name" value="2,3-Dihydroxybiphenyl 1,2-Dioxygenase, domain 1"/>
    <property type="match status" value="2"/>
</dbReference>
<dbReference type="PATRIC" id="fig|1386089.3.peg.1840"/>
<dbReference type="SUPFAM" id="SSF54593">
    <property type="entry name" value="Glyoxalase/Bleomycin resistance protein/Dihydroxybiphenyl dioxygenase"/>
    <property type="match status" value="2"/>
</dbReference>
<dbReference type="PANTHER" id="PTHR35908:SF1">
    <property type="entry name" value="CONSERVED PROTEIN"/>
    <property type="match status" value="1"/>
</dbReference>
<dbReference type="STRING" id="1386089.N865_12640"/>
<comment type="caution">
    <text evidence="3">The sequence shown here is derived from an EMBL/GenBank/DDBJ whole genome shotgun (WGS) entry which is preliminary data.</text>
</comment>
<protein>
    <recommendedName>
        <fullName evidence="2">Glyoxalase-like domain-containing protein</fullName>
    </recommendedName>
</protein>
<feature type="compositionally biased region" description="Basic and acidic residues" evidence="1">
    <location>
        <begin position="204"/>
        <end position="218"/>
    </location>
</feature>
<dbReference type="eggNOG" id="COG3324">
    <property type="taxonomic scope" value="Bacteria"/>
</dbReference>
<evidence type="ECO:0000313" key="3">
    <source>
        <dbReference type="EMBL" id="EWT01887.1"/>
    </source>
</evidence>
<dbReference type="Pfam" id="PF18029">
    <property type="entry name" value="Glyoxalase_6"/>
    <property type="match status" value="2"/>
</dbReference>
<organism evidence="3 4">
    <name type="scientific">Intrasporangium oryzae NRRL B-24470</name>
    <dbReference type="NCBI Taxonomy" id="1386089"/>
    <lineage>
        <taxon>Bacteria</taxon>
        <taxon>Bacillati</taxon>
        <taxon>Actinomycetota</taxon>
        <taxon>Actinomycetes</taxon>
        <taxon>Micrococcales</taxon>
        <taxon>Intrasporangiaceae</taxon>
        <taxon>Intrasporangium</taxon>
    </lineage>
</organism>
<feature type="domain" description="Glyoxalase-like" evidence="2">
    <location>
        <begin position="19"/>
        <end position="112"/>
    </location>
</feature>
<evidence type="ECO:0000313" key="4">
    <source>
        <dbReference type="Proteomes" id="UP000019489"/>
    </source>
</evidence>
<feature type="region of interest" description="Disordered" evidence="1">
    <location>
        <begin position="204"/>
        <end position="233"/>
    </location>
</feature>
<evidence type="ECO:0000256" key="1">
    <source>
        <dbReference type="SAM" id="MobiDB-lite"/>
    </source>
</evidence>
<feature type="domain" description="Glyoxalase-like" evidence="2">
    <location>
        <begin position="135"/>
        <end position="244"/>
    </location>
</feature>